<evidence type="ECO:0000313" key="7">
    <source>
        <dbReference type="Proteomes" id="UP001154312"/>
    </source>
</evidence>
<dbReference type="InterPro" id="IPR020013">
    <property type="entry name" value="Flagellar_FlgE/F/G"/>
</dbReference>
<evidence type="ECO:0000259" key="3">
    <source>
        <dbReference type="Pfam" id="PF00460"/>
    </source>
</evidence>
<dbReference type="InterPro" id="IPR001444">
    <property type="entry name" value="Flag_bb_rod_N"/>
</dbReference>
<dbReference type="Pfam" id="PF00460">
    <property type="entry name" value="Flg_bb_rod"/>
    <property type="match status" value="1"/>
</dbReference>
<keyword evidence="6" id="KW-0966">Cell projection</keyword>
<comment type="subcellular location">
    <subcellularLocation>
        <location evidence="2">Bacterial flagellum basal body</location>
    </subcellularLocation>
</comment>
<keyword evidence="6" id="KW-0969">Cilium</keyword>
<accession>A0A9X4GZY3</accession>
<reference evidence="6" key="1">
    <citation type="submission" date="2022-02" db="EMBL/GenBank/DDBJ databases">
        <authorList>
            <person name="Leng L."/>
        </authorList>
    </citation>
    <scope>NUCLEOTIDE SEQUENCE</scope>
    <source>
        <strain evidence="6">JI</strain>
    </source>
</reference>
<protein>
    <submittedName>
        <fullName evidence="6">Flagellar hook-basal body complex protein</fullName>
    </submittedName>
</protein>
<dbReference type="PANTHER" id="PTHR30435">
    <property type="entry name" value="FLAGELLAR PROTEIN"/>
    <property type="match status" value="1"/>
</dbReference>
<organism evidence="6 7">
    <name type="scientific">Pelotomaculum isophthalicicum JI</name>
    <dbReference type="NCBI Taxonomy" id="947010"/>
    <lineage>
        <taxon>Bacteria</taxon>
        <taxon>Bacillati</taxon>
        <taxon>Bacillota</taxon>
        <taxon>Clostridia</taxon>
        <taxon>Eubacteriales</taxon>
        <taxon>Desulfotomaculaceae</taxon>
        <taxon>Pelotomaculum</taxon>
    </lineage>
</organism>
<feature type="domain" description="Flagellar basal body rod protein N-terminal" evidence="3">
    <location>
        <begin position="11"/>
        <end position="35"/>
    </location>
</feature>
<keyword evidence="6" id="KW-0282">Flagellum</keyword>
<evidence type="ECO:0000313" key="6">
    <source>
        <dbReference type="EMBL" id="MDF9409322.1"/>
    </source>
</evidence>
<evidence type="ECO:0000259" key="5">
    <source>
        <dbReference type="Pfam" id="PF22692"/>
    </source>
</evidence>
<dbReference type="PANTHER" id="PTHR30435:SF19">
    <property type="entry name" value="FLAGELLAR BASAL-BODY ROD PROTEIN FLGG"/>
    <property type="match status" value="1"/>
</dbReference>
<dbReference type="GO" id="GO:0009425">
    <property type="term" value="C:bacterial-type flagellum basal body"/>
    <property type="evidence" value="ECO:0007669"/>
    <property type="project" value="UniProtKB-SubCell"/>
</dbReference>
<evidence type="ECO:0000259" key="4">
    <source>
        <dbReference type="Pfam" id="PF06429"/>
    </source>
</evidence>
<dbReference type="SUPFAM" id="SSF117143">
    <property type="entry name" value="Flagellar hook protein flgE"/>
    <property type="match status" value="1"/>
</dbReference>
<keyword evidence="2" id="KW-0975">Bacterial flagellum</keyword>
<name>A0A9X4GZY3_9FIRM</name>
<dbReference type="Proteomes" id="UP001154312">
    <property type="component" value="Unassembled WGS sequence"/>
</dbReference>
<dbReference type="InterPro" id="IPR010930">
    <property type="entry name" value="Flg_bb/hook_C_dom"/>
</dbReference>
<dbReference type="NCBIfam" id="TIGR03506">
    <property type="entry name" value="FlgEFG_subfam"/>
    <property type="match status" value="1"/>
</dbReference>
<dbReference type="Pfam" id="PF06429">
    <property type="entry name" value="Flg_bbr_C"/>
    <property type="match status" value="1"/>
</dbReference>
<feature type="domain" description="Flagellar hook protein FlgE/F/G-like D1" evidence="5">
    <location>
        <begin position="90"/>
        <end position="151"/>
    </location>
</feature>
<feature type="domain" description="Flagellar basal-body/hook protein C-terminal" evidence="4">
    <location>
        <begin position="205"/>
        <end position="250"/>
    </location>
</feature>
<dbReference type="Pfam" id="PF22692">
    <property type="entry name" value="LlgE_F_G_D1"/>
    <property type="match status" value="1"/>
</dbReference>
<evidence type="ECO:0000256" key="2">
    <source>
        <dbReference type="RuleBase" id="RU362116"/>
    </source>
</evidence>
<keyword evidence="7" id="KW-1185">Reference proteome</keyword>
<comment type="caution">
    <text evidence="6">The sequence shown here is derived from an EMBL/GenBank/DDBJ whole genome shotgun (WGS) entry which is preliminary data.</text>
</comment>
<dbReference type="InterPro" id="IPR053967">
    <property type="entry name" value="LlgE_F_G-like_D1"/>
</dbReference>
<proteinExistence type="inferred from homology"/>
<comment type="similarity">
    <text evidence="1 2">Belongs to the flagella basal body rod proteins family.</text>
</comment>
<evidence type="ECO:0000256" key="1">
    <source>
        <dbReference type="ARBA" id="ARBA00009677"/>
    </source>
</evidence>
<gene>
    <name evidence="6" type="ORF">L7E55_13315</name>
</gene>
<dbReference type="EMBL" id="JAKOAV010000028">
    <property type="protein sequence ID" value="MDF9409322.1"/>
    <property type="molecule type" value="Genomic_DNA"/>
</dbReference>
<dbReference type="RefSeq" id="WP_277444777.1">
    <property type="nucleotide sequence ID" value="NZ_JAKOAV010000028.1"/>
</dbReference>
<dbReference type="InterPro" id="IPR037925">
    <property type="entry name" value="FlgE/F/G-like"/>
</dbReference>
<dbReference type="AlphaFoldDB" id="A0A9X4GZY3"/>
<sequence>MLKALSSSACGMNAQQLKVDTLANNLTNIDTPGYKKLRANFAELINQPVEYTGSPGNPDVTSGNGVRVAEVAKYFSPGDVIKTGRSLDLAVKGEGFFRVVRGGEEYYTRDGTFNLDESGNLVTPNGCVLEGIRFNPDANKIMISADGKVTAEGPQGVSESGQIQLYKFTNLAGLKLEGEDLLSFDSELGEVVPGVAASPGYGTIMQGFLEAPNFSLVEEMTNLIEAQRAYGFNARTMRTADEMWGMANNLRK</sequence>
<dbReference type="GO" id="GO:0071978">
    <property type="term" value="P:bacterial-type flagellum-dependent swarming motility"/>
    <property type="evidence" value="ECO:0007669"/>
    <property type="project" value="TreeGrafter"/>
</dbReference>